<dbReference type="Gene3D" id="3.30.750.24">
    <property type="entry name" value="STAS domain"/>
    <property type="match status" value="1"/>
</dbReference>
<dbReference type="RefSeq" id="WP_169398471.1">
    <property type="nucleotide sequence ID" value="NZ_BAAAJH010000005.1"/>
</dbReference>
<dbReference type="EMBL" id="JAAXKY010000100">
    <property type="protein sequence ID" value="NMH80416.1"/>
    <property type="molecule type" value="Genomic_DNA"/>
</dbReference>
<evidence type="ECO:0000313" key="2">
    <source>
        <dbReference type="EMBL" id="NMH80416.1"/>
    </source>
</evidence>
<evidence type="ECO:0000313" key="3">
    <source>
        <dbReference type="Proteomes" id="UP001296706"/>
    </source>
</evidence>
<dbReference type="PROSITE" id="PS50801">
    <property type="entry name" value="STAS"/>
    <property type="match status" value="1"/>
</dbReference>
<dbReference type="InterPro" id="IPR058548">
    <property type="entry name" value="MlaB-like_STAS"/>
</dbReference>
<proteinExistence type="predicted"/>
<reference evidence="2 3" key="1">
    <citation type="submission" date="2020-04" db="EMBL/GenBank/DDBJ databases">
        <authorList>
            <person name="Klaysubun C."/>
            <person name="Duangmal K."/>
            <person name="Lipun K."/>
        </authorList>
    </citation>
    <scope>NUCLEOTIDE SEQUENCE [LARGE SCALE GENOMIC DNA]</scope>
    <source>
        <strain evidence="2 3">JCM 11839</strain>
    </source>
</reference>
<accession>A0ABX1RJ39</accession>
<dbReference type="CDD" id="cd07043">
    <property type="entry name" value="STAS_anti-anti-sigma_factors"/>
    <property type="match status" value="1"/>
</dbReference>
<protein>
    <submittedName>
        <fullName evidence="2">STAS domain-containing protein</fullName>
    </submittedName>
</protein>
<dbReference type="Pfam" id="PF13466">
    <property type="entry name" value="STAS_2"/>
    <property type="match status" value="1"/>
</dbReference>
<evidence type="ECO:0000259" key="1">
    <source>
        <dbReference type="PROSITE" id="PS50801"/>
    </source>
</evidence>
<comment type="caution">
    <text evidence="2">The sequence shown here is derived from an EMBL/GenBank/DDBJ whole genome shotgun (WGS) entry which is preliminary data.</text>
</comment>
<dbReference type="SUPFAM" id="SSF52091">
    <property type="entry name" value="SpoIIaa-like"/>
    <property type="match status" value="1"/>
</dbReference>
<dbReference type="InterPro" id="IPR025847">
    <property type="entry name" value="MEDS_domain"/>
</dbReference>
<dbReference type="Proteomes" id="UP001296706">
    <property type="component" value="Unassembled WGS sequence"/>
</dbReference>
<dbReference type="InterPro" id="IPR002645">
    <property type="entry name" value="STAS_dom"/>
</dbReference>
<dbReference type="InterPro" id="IPR036513">
    <property type="entry name" value="STAS_dom_sf"/>
</dbReference>
<sequence>MSATGRDQVTTMWDGHLLLLHRSESDRLARLAAWVGRGLDQGEKVLCVEGAEAGNPLFGHLRGCGIDVDAAAEEGRLELLPLEAFSSPGAQDQVVDRALDEGFPALRMSAQADSARTVLTTEAYQDLERRIDRLCRTRPVSAMCRYVRRSTTGQLLRDVVGMHVAGVRDPTLSSGGAGSELVLRGEVDIANVDVLAATLAAALDAAMSSGRDVVRLDLAGVDFLGVSACRAIVEESVAFRDGGGRLVLAGSAPGLLRVLTLVGLPAVPGLELIGWDRPAG</sequence>
<organism evidence="2 3">
    <name type="scientific">Pseudonocardia xinjiangensis</name>
    <dbReference type="NCBI Taxonomy" id="75289"/>
    <lineage>
        <taxon>Bacteria</taxon>
        <taxon>Bacillati</taxon>
        <taxon>Actinomycetota</taxon>
        <taxon>Actinomycetes</taxon>
        <taxon>Pseudonocardiales</taxon>
        <taxon>Pseudonocardiaceae</taxon>
        <taxon>Pseudonocardia</taxon>
    </lineage>
</organism>
<keyword evidence="3" id="KW-1185">Reference proteome</keyword>
<feature type="domain" description="STAS" evidence="1">
    <location>
        <begin position="181"/>
        <end position="264"/>
    </location>
</feature>
<name>A0ABX1RJ39_9PSEU</name>
<gene>
    <name evidence="2" type="ORF">HF577_25420</name>
</gene>
<dbReference type="Pfam" id="PF14417">
    <property type="entry name" value="MEDS"/>
    <property type="match status" value="1"/>
</dbReference>